<dbReference type="InterPro" id="IPR025799">
    <property type="entry name" value="Arg_MeTrfase"/>
</dbReference>
<dbReference type="InterPro" id="IPR035247">
    <property type="entry name" value="PRMT5_TIM"/>
</dbReference>
<evidence type="ECO:0000313" key="5">
    <source>
        <dbReference type="Proteomes" id="UP001530400"/>
    </source>
</evidence>
<feature type="domain" description="PRMT5 TIM barrel" evidence="3">
    <location>
        <begin position="120"/>
        <end position="347"/>
    </location>
</feature>
<dbReference type="Pfam" id="PF17285">
    <property type="entry name" value="PRMT5_TIM"/>
    <property type="match status" value="1"/>
</dbReference>
<protein>
    <submittedName>
        <fullName evidence="4">Uncharacterized protein</fullName>
    </submittedName>
</protein>
<keyword evidence="1" id="KW-0949">S-adenosyl-L-methionine</keyword>
<dbReference type="Gene3D" id="3.40.50.150">
    <property type="entry name" value="Vaccinia Virus protein VP39"/>
    <property type="match status" value="1"/>
</dbReference>
<gene>
    <name evidence="4" type="ORF">ACHAWO_000849</name>
</gene>
<dbReference type="Gene3D" id="3.20.20.150">
    <property type="entry name" value="Divalent-metal-dependent TIM barrel enzymes"/>
    <property type="match status" value="1"/>
</dbReference>
<sequence length="621" mass="68029">MASELTESIATPNKPSAPSFVGGVYLPNLSTNAVSSLQKSLNDGFEYVVTDLPALGPDAPLRTDVTRLESKWWGTSVVGLVNDPPKWKQSGSTQLTTAGRYHGMELLKELTSTSLSTAAGARRKKANEILTGMLEWASHMNIPAVILPPVPLIEFNDDEDEDMFDHTTNHSARENINNNSAKEYARLISSLATSATCTTSHMKLWIRVPFSRLGIRAFQLLLARCDHNSSIGAMLYVDSLMDAKEVPEMVKEMHLFCGGGNVKAVSWDVSIFLRNKKGYPAFSKSHQFMFQLMFSRLGRTLRLLIEGEVGPEGVNVPFSTKVKRQLIGQFGGGSTGRLHYLQYLRHLRSRPQVTAVLDSEEGILETPYLDHLQSPLQPLGDHLEYQTYETFEKDPVKYKNYGDAIAYALEDGIQDGRYKFVGSARTSRGQLKKLVHQSQFGDNGLFDDVDVVVGTDGEIVDLDIFEVTILVVGAGRGPLVNEAIKAVSRVSSSWINEAFSGSERRKALRGNIIAVEKNPSAILYLQSLKSDNVSWNGGEINGSGKDDKVAAPCTSNVTVVGCDMRRAADSVLKYMVENPNLRGDIVVSELLGSFGDNELSPECLDGAQACGILKDNCVSIP</sequence>
<comment type="caution">
    <text evidence="4">The sequence shown here is derived from an EMBL/GenBank/DDBJ whole genome shotgun (WGS) entry which is preliminary data.</text>
</comment>
<proteinExistence type="predicted"/>
<dbReference type="EMBL" id="JALLPJ020001335">
    <property type="protein sequence ID" value="KAL3769203.1"/>
    <property type="molecule type" value="Genomic_DNA"/>
</dbReference>
<dbReference type="Proteomes" id="UP001530400">
    <property type="component" value="Unassembled WGS sequence"/>
</dbReference>
<keyword evidence="5" id="KW-1185">Reference proteome</keyword>
<evidence type="ECO:0000256" key="1">
    <source>
        <dbReference type="ARBA" id="ARBA00022691"/>
    </source>
</evidence>
<evidence type="ECO:0000259" key="2">
    <source>
        <dbReference type="Pfam" id="PF05185"/>
    </source>
</evidence>
<evidence type="ECO:0000259" key="3">
    <source>
        <dbReference type="Pfam" id="PF17285"/>
    </source>
</evidence>
<accession>A0ABD3MZ77</accession>
<dbReference type="PANTHER" id="PTHR10738">
    <property type="entry name" value="PROTEIN ARGININE N-METHYLTRANSFERASE 5"/>
    <property type="match status" value="1"/>
</dbReference>
<evidence type="ECO:0000313" key="4">
    <source>
        <dbReference type="EMBL" id="KAL3769203.1"/>
    </source>
</evidence>
<dbReference type="AlphaFoldDB" id="A0ABD3MZ77"/>
<dbReference type="Pfam" id="PF05185">
    <property type="entry name" value="PRMT5"/>
    <property type="match status" value="1"/>
</dbReference>
<feature type="domain" description="PRMT5 arginine-N-methyltransferase" evidence="2">
    <location>
        <begin position="364"/>
        <end position="610"/>
    </location>
</feature>
<dbReference type="InterPro" id="IPR035075">
    <property type="entry name" value="PRMT5"/>
</dbReference>
<dbReference type="InterPro" id="IPR029063">
    <property type="entry name" value="SAM-dependent_MTases_sf"/>
</dbReference>
<name>A0ABD3MZ77_9STRA</name>
<reference evidence="4 5" key="1">
    <citation type="submission" date="2024-10" db="EMBL/GenBank/DDBJ databases">
        <title>Updated reference genomes for cyclostephanoid diatoms.</title>
        <authorList>
            <person name="Roberts W.R."/>
            <person name="Alverson A.J."/>
        </authorList>
    </citation>
    <scope>NUCLEOTIDE SEQUENCE [LARGE SCALE GENOMIC DNA]</scope>
    <source>
        <strain evidence="4 5">AJA010-31</strain>
    </source>
</reference>
<organism evidence="4 5">
    <name type="scientific">Cyclotella atomus</name>
    <dbReference type="NCBI Taxonomy" id="382360"/>
    <lineage>
        <taxon>Eukaryota</taxon>
        <taxon>Sar</taxon>
        <taxon>Stramenopiles</taxon>
        <taxon>Ochrophyta</taxon>
        <taxon>Bacillariophyta</taxon>
        <taxon>Coscinodiscophyceae</taxon>
        <taxon>Thalassiosirophycidae</taxon>
        <taxon>Stephanodiscales</taxon>
        <taxon>Stephanodiscaceae</taxon>
        <taxon>Cyclotella</taxon>
    </lineage>
</organism>
<dbReference type="PANTHER" id="PTHR10738:SF0">
    <property type="entry name" value="PROTEIN ARGININE N-METHYLTRANSFERASE 5"/>
    <property type="match status" value="1"/>
</dbReference>